<dbReference type="EMBL" id="KV918772">
    <property type="protein sequence ID" value="OSX80562.1"/>
    <property type="molecule type" value="Genomic_DNA"/>
</dbReference>
<feature type="compositionally biased region" description="Low complexity" evidence="1">
    <location>
        <begin position="120"/>
        <end position="132"/>
    </location>
</feature>
<name>A0A1X6PI74_PORUM</name>
<feature type="compositionally biased region" description="Gly residues" evidence="1">
    <location>
        <begin position="86"/>
        <end position="100"/>
    </location>
</feature>
<accession>A0A1X6PI74</accession>
<organism evidence="2 3">
    <name type="scientific">Porphyra umbilicalis</name>
    <name type="common">Purple laver</name>
    <name type="synonym">Red alga</name>
    <dbReference type="NCBI Taxonomy" id="2786"/>
    <lineage>
        <taxon>Eukaryota</taxon>
        <taxon>Rhodophyta</taxon>
        <taxon>Bangiophyceae</taxon>
        <taxon>Bangiales</taxon>
        <taxon>Bangiaceae</taxon>
        <taxon>Porphyra</taxon>
    </lineage>
</organism>
<evidence type="ECO:0000313" key="3">
    <source>
        <dbReference type="Proteomes" id="UP000218209"/>
    </source>
</evidence>
<reference evidence="2 3" key="1">
    <citation type="submission" date="2017-03" db="EMBL/GenBank/DDBJ databases">
        <title>WGS assembly of Porphyra umbilicalis.</title>
        <authorList>
            <person name="Brawley S.H."/>
            <person name="Blouin N.A."/>
            <person name="Ficko-Blean E."/>
            <person name="Wheeler G.L."/>
            <person name="Lohr M."/>
            <person name="Goodson H.V."/>
            <person name="Jenkins J.W."/>
            <person name="Blaby-Haas C.E."/>
            <person name="Helliwell K.E."/>
            <person name="Chan C."/>
            <person name="Marriage T."/>
            <person name="Bhattacharya D."/>
            <person name="Klein A.S."/>
            <person name="Badis Y."/>
            <person name="Brodie J."/>
            <person name="Cao Y."/>
            <person name="Collen J."/>
            <person name="Dittami S.M."/>
            <person name="Gachon C.M."/>
            <person name="Green B.R."/>
            <person name="Karpowicz S."/>
            <person name="Kim J.W."/>
            <person name="Kudahl U."/>
            <person name="Lin S."/>
            <person name="Michel G."/>
            <person name="Mittag M."/>
            <person name="Olson B.J."/>
            <person name="Pangilinan J."/>
            <person name="Peng Y."/>
            <person name="Qiu H."/>
            <person name="Shu S."/>
            <person name="Singer J.T."/>
            <person name="Smith A.G."/>
            <person name="Sprecher B.N."/>
            <person name="Wagner V."/>
            <person name="Wang W."/>
            <person name="Wang Z.-Y."/>
            <person name="Yan J."/>
            <person name="Yarish C."/>
            <person name="Zoeuner-Riek S."/>
            <person name="Zhuang Y."/>
            <person name="Zou Y."/>
            <person name="Lindquist E.A."/>
            <person name="Grimwood J."/>
            <person name="Barry K."/>
            <person name="Rokhsar D.S."/>
            <person name="Schmutz J."/>
            <person name="Stiller J.W."/>
            <person name="Grossman A.R."/>
            <person name="Prochnik S.E."/>
        </authorList>
    </citation>
    <scope>NUCLEOTIDE SEQUENCE [LARGE SCALE GENOMIC DNA]</scope>
    <source>
        <strain evidence="2">4086291</strain>
    </source>
</reference>
<protein>
    <submittedName>
        <fullName evidence="2">Uncharacterized protein</fullName>
    </submittedName>
</protein>
<keyword evidence="3" id="KW-1185">Reference proteome</keyword>
<feature type="compositionally biased region" description="Basic residues" evidence="1">
    <location>
        <begin position="135"/>
        <end position="144"/>
    </location>
</feature>
<dbReference type="AlphaFoldDB" id="A0A1X6PI74"/>
<dbReference type="Proteomes" id="UP000218209">
    <property type="component" value="Unassembled WGS sequence"/>
</dbReference>
<gene>
    <name evidence="2" type="ORF">BU14_0049s0007</name>
</gene>
<evidence type="ECO:0000256" key="1">
    <source>
        <dbReference type="SAM" id="MobiDB-lite"/>
    </source>
</evidence>
<sequence>MLAEVPDESASSSNASPLLLASPRLLVSLSASARSTPSVVNLVADDLGGTTGSRATAQGNDEFLNGIFADEDDGEEAGGDHFDGLGDPGGDGSGSAGDGAGHSRVNEHPPDAPTQDSTRPGRQYGQRRPGPGHSRGGRKKGSGRRNKENFSRGLRRVVGAYLLEVTSASLASNFHVPLASGQKTVDMLRTQSREHGRQEVWLVPGLFGVIARWGAWRRDAQGDCASVCVWLAADGRSRGTCVGTHVHQDNHMHERPTTCQHAGALDSLLDDLAAFLMASYDRLRRHLIDQLRLQQAEQGSQQDAGDGSTFHVVGALHVALCPSAFGTLPVPLYLTNTRTFCGICLGARTRMCTHISIAQESGAPRRAYRLSTQSSVQSLEVSAVSRLPIPLHDCIAALRANGRILAMALTSEVFVLQPPLRCHFRTDRGQRQTLAEPVKRSGVIACMRGFSTMEVNIAKCSSCRQWVSRDGRDEHPVLLTLTSAATVRWVRSMANATSDGTPLTTITTRWLRGVRQEMMAGILPQFSPTRSGRALRSLLLVGLRFMVTKLPPKLFTCHHCLDADGRYKFVSADSIWVGFGNGADHVRFDHVTEAVPENRRAIQAAYLVRGRSVRRLLRDVMKPKKDVKLHAKSVKAAEIAVGVLLPTALPPSNVRQPTEGEKAF</sequence>
<feature type="region of interest" description="Disordered" evidence="1">
    <location>
        <begin position="70"/>
        <end position="150"/>
    </location>
</feature>
<proteinExistence type="predicted"/>
<evidence type="ECO:0000313" key="2">
    <source>
        <dbReference type="EMBL" id="OSX80562.1"/>
    </source>
</evidence>